<protein>
    <recommendedName>
        <fullName evidence="4">Protein involved in plasmid replication-relaxation</fullName>
    </recommendedName>
</protein>
<evidence type="ECO:0000313" key="3">
    <source>
        <dbReference type="Proteomes" id="UP000619293"/>
    </source>
</evidence>
<reference evidence="2 3" key="1">
    <citation type="submission" date="2021-01" db="EMBL/GenBank/DDBJ databases">
        <title>Whole genome shotgun sequence of Catellatospora chokoriensis NBRC 107358.</title>
        <authorList>
            <person name="Komaki H."/>
            <person name="Tamura T."/>
        </authorList>
    </citation>
    <scope>NUCLEOTIDE SEQUENCE [LARGE SCALE GENOMIC DNA]</scope>
    <source>
        <strain evidence="2 3">NBRC 107358</strain>
    </source>
</reference>
<evidence type="ECO:0000313" key="2">
    <source>
        <dbReference type="EMBL" id="GIF94037.1"/>
    </source>
</evidence>
<feature type="region of interest" description="Disordered" evidence="1">
    <location>
        <begin position="290"/>
        <end position="314"/>
    </location>
</feature>
<organism evidence="2 3">
    <name type="scientific">Catellatospora chokoriensis</name>
    <dbReference type="NCBI Taxonomy" id="310353"/>
    <lineage>
        <taxon>Bacteria</taxon>
        <taxon>Bacillati</taxon>
        <taxon>Actinomycetota</taxon>
        <taxon>Actinomycetes</taxon>
        <taxon>Micromonosporales</taxon>
        <taxon>Micromonosporaceae</taxon>
        <taxon>Catellatospora</taxon>
    </lineage>
</organism>
<feature type="compositionally biased region" description="Polar residues" evidence="1">
    <location>
        <begin position="9"/>
        <end position="19"/>
    </location>
</feature>
<sequence>MADDPGTRLSLTGDSSLPGRTNKKPARRRTPPARLPTLMDLSARLNARDYTIAHLLDEHTALTTPQLAAALFGSPITCQHRLNTLRKLQFVNRFIRNQPTHPRPMCWVAGPLSARYVALARDENPPTTKSVHQRAERIMASAKLDHLLGVNDFFIALLAHARTDEQTRLARWWSERSSAAAFGRRIHPDGHGLWTDGKSSVGFFVEYDTGSETIGRLVDKVPAYQRLRDDGGPDYPVLFIVQSPVREQHLHQRLAAGPGTSVTIATTGPHAGGDPAGAVWRLVGGGPRRSLLELPGTHGQKGPINPGPPTAADDPLRLLQHR</sequence>
<name>A0A8J3JZQ0_9ACTN</name>
<proteinExistence type="predicted"/>
<accession>A0A8J3JZQ0</accession>
<comment type="caution">
    <text evidence="2">The sequence shown here is derived from an EMBL/GenBank/DDBJ whole genome shotgun (WGS) entry which is preliminary data.</text>
</comment>
<dbReference type="Pfam" id="PF13814">
    <property type="entry name" value="Replic_Relax"/>
    <property type="match status" value="1"/>
</dbReference>
<dbReference type="AlphaFoldDB" id="A0A8J3JZQ0"/>
<keyword evidence="3" id="KW-1185">Reference proteome</keyword>
<dbReference type="InterPro" id="IPR025855">
    <property type="entry name" value="Replic_Relax"/>
</dbReference>
<feature type="region of interest" description="Disordered" evidence="1">
    <location>
        <begin position="1"/>
        <end position="34"/>
    </location>
</feature>
<dbReference type="EMBL" id="BONG01000079">
    <property type="protein sequence ID" value="GIF94037.1"/>
    <property type="molecule type" value="Genomic_DNA"/>
</dbReference>
<feature type="compositionally biased region" description="Basic residues" evidence="1">
    <location>
        <begin position="21"/>
        <end position="31"/>
    </location>
</feature>
<dbReference type="Proteomes" id="UP000619293">
    <property type="component" value="Unassembled WGS sequence"/>
</dbReference>
<gene>
    <name evidence="2" type="ORF">Cch02nite_74810</name>
</gene>
<evidence type="ECO:0008006" key="4">
    <source>
        <dbReference type="Google" id="ProtNLM"/>
    </source>
</evidence>
<evidence type="ECO:0000256" key="1">
    <source>
        <dbReference type="SAM" id="MobiDB-lite"/>
    </source>
</evidence>